<gene>
    <name evidence="3" type="ORF">GR212_21115</name>
</gene>
<dbReference type="EMBL" id="WUEY01000010">
    <property type="protein sequence ID" value="NEI72089.1"/>
    <property type="molecule type" value="Genomic_DNA"/>
</dbReference>
<dbReference type="Pfam" id="PF00795">
    <property type="entry name" value="CN_hydrolase"/>
    <property type="match status" value="1"/>
</dbReference>
<organism evidence="3 4">
    <name type="scientific">Rhizobium lusitanum</name>
    <dbReference type="NCBI Taxonomy" id="293958"/>
    <lineage>
        <taxon>Bacteria</taxon>
        <taxon>Pseudomonadati</taxon>
        <taxon>Pseudomonadota</taxon>
        <taxon>Alphaproteobacteria</taxon>
        <taxon>Hyphomicrobiales</taxon>
        <taxon>Rhizobiaceae</taxon>
        <taxon>Rhizobium/Agrobacterium group</taxon>
        <taxon>Rhizobium</taxon>
    </lineage>
</organism>
<evidence type="ECO:0000259" key="2">
    <source>
        <dbReference type="PROSITE" id="PS50263"/>
    </source>
</evidence>
<dbReference type="Proteomes" id="UP000483035">
    <property type="component" value="Unassembled WGS sequence"/>
</dbReference>
<reference evidence="3 4" key="1">
    <citation type="submission" date="2019-12" db="EMBL/GenBank/DDBJ databases">
        <title>Rhizobium genotypes associated with high levels of biological nitrogen fixation by grain legumes in a temperate-maritime cropping system.</title>
        <authorList>
            <person name="Maluk M."/>
            <person name="Francesc Ferrando Molina F."/>
            <person name="Lopez Del Egido L."/>
            <person name="Lafos M."/>
            <person name="Langarica-Fuentes A."/>
            <person name="Gebre Yohannes G."/>
            <person name="Young M.W."/>
            <person name="Martin P."/>
            <person name="Gantlett R."/>
            <person name="Kenicer G."/>
            <person name="Hawes C."/>
            <person name="Begg G.S."/>
            <person name="Quilliam R.S."/>
            <person name="Squire G.R."/>
            <person name="Poole P.S."/>
            <person name="Young P.W."/>
            <person name="Iannetta P.M."/>
            <person name="James E.K."/>
        </authorList>
    </citation>
    <scope>NUCLEOTIDE SEQUENCE [LARGE SCALE GENOMIC DNA]</scope>
    <source>
        <strain evidence="3 4">JHI1118</strain>
    </source>
</reference>
<dbReference type="GO" id="GO:0016811">
    <property type="term" value="F:hydrolase activity, acting on carbon-nitrogen (but not peptide) bonds, in linear amides"/>
    <property type="evidence" value="ECO:0007669"/>
    <property type="project" value="TreeGrafter"/>
</dbReference>
<name>A0A6L9U9M6_9HYPH</name>
<dbReference type="InterPro" id="IPR003010">
    <property type="entry name" value="C-N_Hydrolase"/>
</dbReference>
<proteinExistence type="predicted"/>
<dbReference type="SUPFAM" id="SSF56317">
    <property type="entry name" value="Carbon-nitrogen hydrolase"/>
    <property type="match status" value="1"/>
</dbReference>
<dbReference type="PANTHER" id="PTHR43674:SF16">
    <property type="entry name" value="CARBON-NITROGEN FAMILY, PUTATIVE (AFU_ORTHOLOGUE AFUA_5G02350)-RELATED"/>
    <property type="match status" value="1"/>
</dbReference>
<accession>A0A6L9U9M6</accession>
<protein>
    <submittedName>
        <fullName evidence="3">Hydrolase</fullName>
    </submittedName>
</protein>
<evidence type="ECO:0000313" key="4">
    <source>
        <dbReference type="Proteomes" id="UP000483035"/>
    </source>
</evidence>
<dbReference type="AlphaFoldDB" id="A0A6L9U9M6"/>
<evidence type="ECO:0000256" key="1">
    <source>
        <dbReference type="ARBA" id="ARBA00022801"/>
    </source>
</evidence>
<dbReference type="Gene3D" id="3.60.110.10">
    <property type="entry name" value="Carbon-nitrogen hydrolase"/>
    <property type="match status" value="1"/>
</dbReference>
<dbReference type="InterPro" id="IPR036526">
    <property type="entry name" value="C-N_Hydrolase_sf"/>
</dbReference>
<comment type="caution">
    <text evidence="3">The sequence shown here is derived from an EMBL/GenBank/DDBJ whole genome shotgun (WGS) entry which is preliminary data.</text>
</comment>
<feature type="domain" description="CN hydrolase" evidence="2">
    <location>
        <begin position="12"/>
        <end position="305"/>
    </location>
</feature>
<keyword evidence="1 3" id="KW-0378">Hydrolase</keyword>
<dbReference type="RefSeq" id="WP_163989061.1">
    <property type="nucleotide sequence ID" value="NZ_WUEY01000010.1"/>
</dbReference>
<evidence type="ECO:0000313" key="3">
    <source>
        <dbReference type="EMBL" id="NEI72089.1"/>
    </source>
</evidence>
<dbReference type="PROSITE" id="PS50263">
    <property type="entry name" value="CN_HYDROLASE"/>
    <property type="match status" value="1"/>
</dbReference>
<sequence length="396" mass="44554">MSMRPEYVAPYMAIGLSTIVTGIAERRHIRHNLETIEEAIHASVSICSINAPVRVIALAEGALTGFTDEIFDVPHVTAAKEMFIDLPGEETEALGKLARHYDTYIIGQCKARWPDIMKDRFFNTLFVIDRKGEIVHRAAKNHLWCRERSCTPHDIYDRWVEVFGDGIEAFYPVLRTNDIGNIGTICCSDGEYPEAVRALAFNGAEVVYRPSEAMPMTGSGYPGGGSWMIQNRAHAEFNSVYMLCPNIGPVYLSPSSKHPIDIAGGNGHIVDYRGNIASYAASGANTMVASLIDIEALRQFRTMNLNSNWMKDLRTELFARMYEKPIHPRNLWLDKDPERHAAVDEVYRANIGRLVERGSWTLPAHEVPGARYTPSSPDGEDDWNEAKVMWRPWHNS</sequence>
<dbReference type="PANTHER" id="PTHR43674">
    <property type="entry name" value="NITRILASE C965.09-RELATED"/>
    <property type="match status" value="1"/>
</dbReference>
<dbReference type="InterPro" id="IPR050345">
    <property type="entry name" value="Aliph_Amidase/BUP"/>
</dbReference>